<dbReference type="AlphaFoldDB" id="A0A3F2RAM4"/>
<reference evidence="4 5" key="1">
    <citation type="submission" date="2018-07" db="EMBL/GenBank/DDBJ databases">
        <title>Genome sequencing of oomycete isolates from Chile give support for New Zealand origin for Phytophthora kernoviae and make available the first Nothophytophthora sp. genome.</title>
        <authorList>
            <person name="Studholme D.J."/>
            <person name="Sanfuentes E."/>
            <person name="Panda P."/>
            <person name="Hill R."/>
            <person name="Sambles C."/>
            <person name="Grant M."/>
            <person name="Williams N.M."/>
            <person name="Mcdougal R.L."/>
        </authorList>
    </citation>
    <scope>NUCLEOTIDE SEQUENCE [LARGE SCALE GENOMIC DNA]</scope>
    <source>
        <strain evidence="2">Chile6</strain>
        <strain evidence="3">Chile7</strain>
    </source>
</reference>
<accession>A0A3F2RAM4</accession>
<evidence type="ECO:0000313" key="4">
    <source>
        <dbReference type="Proteomes" id="UP000277300"/>
    </source>
</evidence>
<dbReference type="EMBL" id="MBDO02001280">
    <property type="protein sequence ID" value="RLN49739.1"/>
    <property type="molecule type" value="Genomic_DNA"/>
</dbReference>
<evidence type="ECO:0000313" key="5">
    <source>
        <dbReference type="Proteomes" id="UP000284657"/>
    </source>
</evidence>
<evidence type="ECO:0000313" key="3">
    <source>
        <dbReference type="EMBL" id="RLN66862.1"/>
    </source>
</evidence>
<protein>
    <submittedName>
        <fullName evidence="2">Uncharacterized protein</fullName>
    </submittedName>
</protein>
<gene>
    <name evidence="3" type="ORF">BBJ29_010132</name>
    <name evidence="2" type="ORF">BBP00_00010113</name>
</gene>
<dbReference type="EMBL" id="MBAD02000497">
    <property type="protein sequence ID" value="RLN66862.1"/>
    <property type="molecule type" value="Genomic_DNA"/>
</dbReference>
<dbReference type="OrthoDB" id="125047at2759"/>
<feature type="compositionally biased region" description="Acidic residues" evidence="1">
    <location>
        <begin position="29"/>
        <end position="50"/>
    </location>
</feature>
<name>A0A3F2RAM4_9STRA</name>
<organism evidence="2 4">
    <name type="scientific">Phytophthora kernoviae</name>
    <dbReference type="NCBI Taxonomy" id="325452"/>
    <lineage>
        <taxon>Eukaryota</taxon>
        <taxon>Sar</taxon>
        <taxon>Stramenopiles</taxon>
        <taxon>Oomycota</taxon>
        <taxon>Peronosporomycetes</taxon>
        <taxon>Peronosporales</taxon>
        <taxon>Peronosporaceae</taxon>
        <taxon>Phytophthora</taxon>
    </lineage>
</organism>
<sequence>MVESVHSASVINGNGGGNRFLRTSKVIEDGDNDSEEDLEDDTEDNSEDEERGLLDVLKNASLKNIDDLADDLSAIPGMAKCIKDETNETLKLIAALKWTPDDMALKLGIAEKKATMSKDVLKNDPDYLLWRHYSKFWDARRAKA</sequence>
<evidence type="ECO:0000256" key="1">
    <source>
        <dbReference type="SAM" id="MobiDB-lite"/>
    </source>
</evidence>
<feature type="region of interest" description="Disordered" evidence="1">
    <location>
        <begin position="1"/>
        <end position="51"/>
    </location>
</feature>
<dbReference type="Proteomes" id="UP000284657">
    <property type="component" value="Unassembled WGS sequence"/>
</dbReference>
<proteinExistence type="predicted"/>
<evidence type="ECO:0000313" key="2">
    <source>
        <dbReference type="EMBL" id="RLN49739.1"/>
    </source>
</evidence>
<dbReference type="Proteomes" id="UP000277300">
    <property type="component" value="Unassembled WGS sequence"/>
</dbReference>
<feature type="compositionally biased region" description="Polar residues" evidence="1">
    <location>
        <begin position="1"/>
        <end position="12"/>
    </location>
</feature>
<comment type="caution">
    <text evidence="2">The sequence shown here is derived from an EMBL/GenBank/DDBJ whole genome shotgun (WGS) entry which is preliminary data.</text>
</comment>